<reference evidence="2" key="1">
    <citation type="journal article" date="2014" name="Front. Microbiol.">
        <title>High frequency of phylogenetically diverse reductive dehalogenase-homologous genes in deep subseafloor sedimentary metagenomes.</title>
        <authorList>
            <person name="Kawai M."/>
            <person name="Futagami T."/>
            <person name="Toyoda A."/>
            <person name="Takaki Y."/>
            <person name="Nishi S."/>
            <person name="Hori S."/>
            <person name="Arai W."/>
            <person name="Tsubouchi T."/>
            <person name="Morono Y."/>
            <person name="Uchiyama I."/>
            <person name="Ito T."/>
            <person name="Fujiyama A."/>
            <person name="Inagaki F."/>
            <person name="Takami H."/>
        </authorList>
    </citation>
    <scope>NUCLEOTIDE SEQUENCE</scope>
    <source>
        <strain evidence="2">Expedition CK06-06</strain>
    </source>
</reference>
<dbReference type="EMBL" id="BARV01035298">
    <property type="protein sequence ID" value="GAI55871.1"/>
    <property type="molecule type" value="Genomic_DNA"/>
</dbReference>
<sequence length="72" mass="8911">MNKFDRKILYTTIIILAISLFALYSSCHQKGEFVRRVVFFKQLIWILIGLFFTFIFYKIDYRKLWDFAWPLY</sequence>
<feature type="transmembrane region" description="Helical" evidence="1">
    <location>
        <begin position="7"/>
        <end position="26"/>
    </location>
</feature>
<dbReference type="AlphaFoldDB" id="X1QM49"/>
<feature type="non-terminal residue" evidence="2">
    <location>
        <position position="72"/>
    </location>
</feature>
<accession>X1QM49</accession>
<feature type="transmembrane region" description="Helical" evidence="1">
    <location>
        <begin position="38"/>
        <end position="57"/>
    </location>
</feature>
<keyword evidence="1" id="KW-0472">Membrane</keyword>
<keyword evidence="1" id="KW-0812">Transmembrane</keyword>
<proteinExistence type="predicted"/>
<organism evidence="2">
    <name type="scientific">marine sediment metagenome</name>
    <dbReference type="NCBI Taxonomy" id="412755"/>
    <lineage>
        <taxon>unclassified sequences</taxon>
        <taxon>metagenomes</taxon>
        <taxon>ecological metagenomes</taxon>
    </lineage>
</organism>
<evidence type="ECO:0000313" key="2">
    <source>
        <dbReference type="EMBL" id="GAI55871.1"/>
    </source>
</evidence>
<evidence type="ECO:0000256" key="1">
    <source>
        <dbReference type="SAM" id="Phobius"/>
    </source>
</evidence>
<protein>
    <submittedName>
        <fullName evidence="2">Uncharacterized protein</fullName>
    </submittedName>
</protein>
<gene>
    <name evidence="2" type="ORF">S06H3_55103</name>
</gene>
<comment type="caution">
    <text evidence="2">The sequence shown here is derived from an EMBL/GenBank/DDBJ whole genome shotgun (WGS) entry which is preliminary data.</text>
</comment>
<keyword evidence="1" id="KW-1133">Transmembrane helix</keyword>
<name>X1QM49_9ZZZZ</name>